<organism evidence="2 3">
    <name type="scientific">Trema orientale</name>
    <name type="common">Charcoal tree</name>
    <name type="synonym">Celtis orientalis</name>
    <dbReference type="NCBI Taxonomy" id="63057"/>
    <lineage>
        <taxon>Eukaryota</taxon>
        <taxon>Viridiplantae</taxon>
        <taxon>Streptophyta</taxon>
        <taxon>Embryophyta</taxon>
        <taxon>Tracheophyta</taxon>
        <taxon>Spermatophyta</taxon>
        <taxon>Magnoliopsida</taxon>
        <taxon>eudicotyledons</taxon>
        <taxon>Gunneridae</taxon>
        <taxon>Pentapetalae</taxon>
        <taxon>rosids</taxon>
        <taxon>fabids</taxon>
        <taxon>Rosales</taxon>
        <taxon>Cannabaceae</taxon>
        <taxon>Trema</taxon>
    </lineage>
</organism>
<dbReference type="InParanoid" id="A0A2P5FSN9"/>
<feature type="transmembrane region" description="Helical" evidence="1">
    <location>
        <begin position="12"/>
        <end position="31"/>
    </location>
</feature>
<keyword evidence="1" id="KW-1133">Transmembrane helix</keyword>
<dbReference type="EMBL" id="JXTC01000011">
    <property type="protein sequence ID" value="POO00791.1"/>
    <property type="molecule type" value="Genomic_DNA"/>
</dbReference>
<gene>
    <name evidence="2" type="ORF">TorRG33x02_034220</name>
</gene>
<keyword evidence="1" id="KW-0812">Transmembrane</keyword>
<dbReference type="Proteomes" id="UP000237000">
    <property type="component" value="Unassembled WGS sequence"/>
</dbReference>
<dbReference type="AlphaFoldDB" id="A0A2P5FSN9"/>
<comment type="caution">
    <text evidence="2">The sequence shown here is derived from an EMBL/GenBank/DDBJ whole genome shotgun (WGS) entry which is preliminary data.</text>
</comment>
<proteinExistence type="predicted"/>
<evidence type="ECO:0000256" key="1">
    <source>
        <dbReference type="SAM" id="Phobius"/>
    </source>
</evidence>
<accession>A0A2P5FSN9</accession>
<keyword evidence="3" id="KW-1185">Reference proteome</keyword>
<evidence type="ECO:0000313" key="3">
    <source>
        <dbReference type="Proteomes" id="UP000237000"/>
    </source>
</evidence>
<keyword evidence="1" id="KW-0472">Membrane</keyword>
<evidence type="ECO:0000313" key="2">
    <source>
        <dbReference type="EMBL" id="POO00791.1"/>
    </source>
</evidence>
<reference evidence="3" key="1">
    <citation type="submission" date="2016-06" db="EMBL/GenBank/DDBJ databases">
        <title>Parallel loss of symbiosis genes in relatives of nitrogen-fixing non-legume Parasponia.</title>
        <authorList>
            <person name="Van Velzen R."/>
            <person name="Holmer R."/>
            <person name="Bu F."/>
            <person name="Rutten L."/>
            <person name="Van Zeijl A."/>
            <person name="Liu W."/>
            <person name="Santuari L."/>
            <person name="Cao Q."/>
            <person name="Sharma T."/>
            <person name="Shen D."/>
            <person name="Roswanjaya Y."/>
            <person name="Wardhani T."/>
            <person name="Kalhor M.S."/>
            <person name="Jansen J."/>
            <person name="Van den Hoogen J."/>
            <person name="Gungor B."/>
            <person name="Hartog M."/>
            <person name="Hontelez J."/>
            <person name="Verver J."/>
            <person name="Yang W.-C."/>
            <person name="Schijlen E."/>
            <person name="Repin R."/>
            <person name="Schilthuizen M."/>
            <person name="Schranz E."/>
            <person name="Heidstra R."/>
            <person name="Miyata K."/>
            <person name="Fedorova E."/>
            <person name="Kohlen W."/>
            <person name="Bisseling T."/>
            <person name="Smit S."/>
            <person name="Geurts R."/>
        </authorList>
    </citation>
    <scope>NUCLEOTIDE SEQUENCE [LARGE SCALE GENOMIC DNA]</scope>
    <source>
        <strain evidence="3">cv. RG33-2</strain>
    </source>
</reference>
<dbReference type="OrthoDB" id="10442306at2759"/>
<name>A0A2P5FSN9_TREOI</name>
<sequence>MVCFRKMTHFPFVLLSLALHLQFITTIFFGLKLEEPKENKLWGGCFEERVTDAVERILGQFWQIAATLEPSSYTVKSNFLPILLS</sequence>
<protein>
    <submittedName>
        <fullName evidence="2">Uncharacterized protein</fullName>
    </submittedName>
</protein>